<proteinExistence type="predicted"/>
<evidence type="ECO:0008006" key="3">
    <source>
        <dbReference type="Google" id="ProtNLM"/>
    </source>
</evidence>
<organism evidence="1 2">
    <name type="scientific">Azonexus hydrophilus</name>
    <dbReference type="NCBI Taxonomy" id="418702"/>
    <lineage>
        <taxon>Bacteria</taxon>
        <taxon>Pseudomonadati</taxon>
        <taxon>Pseudomonadota</taxon>
        <taxon>Betaproteobacteria</taxon>
        <taxon>Rhodocyclales</taxon>
        <taxon>Azonexaceae</taxon>
        <taxon>Azonexus</taxon>
    </lineage>
</organism>
<accession>A0A1R1I8G4</accession>
<keyword evidence="2" id="KW-1185">Reference proteome</keyword>
<evidence type="ECO:0000313" key="2">
    <source>
        <dbReference type="Proteomes" id="UP000187526"/>
    </source>
</evidence>
<reference evidence="1 2" key="1">
    <citation type="submission" date="2016-10" db="EMBL/GenBank/DDBJ databases">
        <title>Alkaliphiles isolated from bioreactors.</title>
        <authorList>
            <person name="Salah Z."/>
            <person name="Rout S.P."/>
            <person name="Humphreys P.N."/>
        </authorList>
    </citation>
    <scope>NUCLEOTIDE SEQUENCE [LARGE SCALE GENOMIC DNA]</scope>
    <source>
        <strain evidence="1 2">ZS02</strain>
    </source>
</reference>
<evidence type="ECO:0000313" key="1">
    <source>
        <dbReference type="EMBL" id="OMG54869.1"/>
    </source>
</evidence>
<dbReference type="Proteomes" id="UP000187526">
    <property type="component" value="Unassembled WGS sequence"/>
</dbReference>
<gene>
    <name evidence="1" type="ORF">BJN45_06770</name>
</gene>
<sequence length="374" mass="42267">MILTSTGRGRAIRFQNGIFVYPAVTAGIGHNDNVGGTSTNEKSSNLFVLRPEAVAELKRRGDRYTLSYAGNYGQYQSSSEDDFTHHDLWLAGDNYFTTRARMGWGVGYQRRSDARGSTDRAGASDSPDRWRAPVARVIGIYGAPKAPGRLELEASWMQKRYTNNRLSTRGSDVDMTMVAGRFFFRVMPKTSLIFEMRDTWSDYTLNTSPHDNRYRKLLAGVTWDMTAKTTGIVKLGRGYKDFDRRDRRDPSAGTWEATLVWSPLTYSVVKLQTEQNISDSTGAGNFTDNRGYSLNWDHKWGSFMTSNVNAGMVRADYDGISREDNTRNFGVGVYREVGNNFRVGVSWSHTKRDSSINTLDFRRNVTMLTLETVL</sequence>
<name>A0A1R1I8G4_9RHOO</name>
<dbReference type="STRING" id="418702.BJN45_06770"/>
<dbReference type="Pfam" id="PF10082">
    <property type="entry name" value="BBP2_2"/>
    <property type="match status" value="1"/>
</dbReference>
<dbReference type="InterPro" id="IPR018759">
    <property type="entry name" value="BBP2_2"/>
</dbReference>
<protein>
    <recommendedName>
        <fullName evidence="3">Outer membrane beta-barrel protein</fullName>
    </recommendedName>
</protein>
<comment type="caution">
    <text evidence="1">The sequence shown here is derived from an EMBL/GenBank/DDBJ whole genome shotgun (WGS) entry which is preliminary data.</text>
</comment>
<dbReference type="EMBL" id="MTHD01000002">
    <property type="protein sequence ID" value="OMG54869.1"/>
    <property type="molecule type" value="Genomic_DNA"/>
</dbReference>
<dbReference type="AlphaFoldDB" id="A0A1R1I8G4"/>